<accession>A0ABS5RGH6</accession>
<dbReference type="EMBL" id="JAHCLR010000004">
    <property type="protein sequence ID" value="MBS9532688.1"/>
    <property type="molecule type" value="Genomic_DNA"/>
</dbReference>
<proteinExistence type="predicted"/>
<evidence type="ECO:0008006" key="3">
    <source>
        <dbReference type="Google" id="ProtNLM"/>
    </source>
</evidence>
<dbReference type="RefSeq" id="WP_214091572.1">
    <property type="nucleotide sequence ID" value="NZ_JAHCLR010000004.1"/>
</dbReference>
<dbReference type="Proteomes" id="UP001519535">
    <property type="component" value="Unassembled WGS sequence"/>
</dbReference>
<name>A0ABS5RGH6_9MYCO</name>
<reference evidence="1 2" key="1">
    <citation type="submission" date="2021-05" db="EMBL/GenBank/DDBJ databases">
        <title>Mycobacterium acidophilum sp. nov., an extremely acid-tolerant member of the genus Mycobacterium.</title>
        <authorList>
            <person name="Xia J."/>
        </authorList>
    </citation>
    <scope>NUCLEOTIDE SEQUENCE [LARGE SCALE GENOMIC DNA]</scope>
    <source>
        <strain evidence="1 2">M1</strain>
    </source>
</reference>
<gene>
    <name evidence="1" type="ORF">KIH27_03695</name>
</gene>
<protein>
    <recommendedName>
        <fullName evidence="3">PPE family domain-containing protein</fullName>
    </recommendedName>
</protein>
<evidence type="ECO:0000313" key="1">
    <source>
        <dbReference type="EMBL" id="MBS9532688.1"/>
    </source>
</evidence>
<sequence>MIGSRALGHHLLAVVVVAGAGLVIANPSHNAPAPLRISAINLTAAEGVAATPGDATDLAWLSQAAADLNTSTENFFNTASTEMGSEMNALNSIYSDWVAQYGGDLSTAMQNLGTLGQDYGTWAEGWFQTVVSLETEMPGTVGPDNTSLCDVITLAGMDMDKWANAMGLGASDLFQNMAAQFTTFDQEMLEGMNSLFSSL</sequence>
<evidence type="ECO:0000313" key="2">
    <source>
        <dbReference type="Proteomes" id="UP001519535"/>
    </source>
</evidence>
<comment type="caution">
    <text evidence="1">The sequence shown here is derived from an EMBL/GenBank/DDBJ whole genome shotgun (WGS) entry which is preliminary data.</text>
</comment>
<keyword evidence="2" id="KW-1185">Reference proteome</keyword>
<organism evidence="1 2">
    <name type="scientific">Mycolicibacter acidiphilus</name>
    <dbReference type="NCBI Taxonomy" id="2835306"/>
    <lineage>
        <taxon>Bacteria</taxon>
        <taxon>Bacillati</taxon>
        <taxon>Actinomycetota</taxon>
        <taxon>Actinomycetes</taxon>
        <taxon>Mycobacteriales</taxon>
        <taxon>Mycobacteriaceae</taxon>
        <taxon>Mycolicibacter</taxon>
    </lineage>
</organism>